<dbReference type="RefSeq" id="WP_148933144.1">
    <property type="nucleotide sequence ID" value="NZ_VNHS01000016.1"/>
</dbReference>
<gene>
    <name evidence="2" type="ORF">BCM02_1167</name>
</gene>
<dbReference type="InterPro" id="IPR007345">
    <property type="entry name" value="Polysacch_pyruvyl_Trfase"/>
</dbReference>
<accession>A0A5S5BPL9</accession>
<comment type="caution">
    <text evidence="2">The sequence shown here is derived from an EMBL/GenBank/DDBJ whole genome shotgun (WGS) entry which is preliminary data.</text>
</comment>
<dbReference type="GO" id="GO:0016740">
    <property type="term" value="F:transferase activity"/>
    <property type="evidence" value="ECO:0007669"/>
    <property type="project" value="UniProtKB-KW"/>
</dbReference>
<dbReference type="EMBL" id="VNHS01000016">
    <property type="protein sequence ID" value="TYP69131.1"/>
    <property type="molecule type" value="Genomic_DNA"/>
</dbReference>
<evidence type="ECO:0000313" key="2">
    <source>
        <dbReference type="EMBL" id="TYP69131.1"/>
    </source>
</evidence>
<sequence length="373" mass="42146">MKKIGILTINDYNNYGNRLQNLAVQEVLRSLGCTAETVVNNTPYNFRNVEEKTLLRRLGALGKMAPKEVILKVNRYIARKKFGKYTAERIAAFRGFTNSYITETEFKISEGHVPSTLADQYDSFVTGSDQVWNPIYRQGSSIDFIAFAPSSKRVAYAPSFGVSEIPSEYNEMYKRWLSEMGRLSVREEAGATLIKKLTGKDAVVLVDPTLMLTREKWLRFSKEAANKPKGKYLLTYFLGKQSAETLSAIQAIAKEHELKIISLADTADLGTYVTGPSEFIDYIRSSTAFFTDSFHGAVFSILFEKSFTVFGRAGMNSRMETLLSTFKLASRKWEDVSATGELFHIDYSHVPDILEAERNKALHYLREALSIKE</sequence>
<evidence type="ECO:0000259" key="1">
    <source>
        <dbReference type="Pfam" id="PF04230"/>
    </source>
</evidence>
<keyword evidence="3" id="KW-1185">Reference proteome</keyword>
<proteinExistence type="predicted"/>
<feature type="domain" description="Polysaccharide pyruvyl transferase" evidence="1">
    <location>
        <begin position="14"/>
        <end position="311"/>
    </location>
</feature>
<reference evidence="2 3" key="1">
    <citation type="submission" date="2019-07" db="EMBL/GenBank/DDBJ databases">
        <title>Genomic Encyclopedia of Type Strains, Phase III (KMG-III): the genomes of soil and plant-associated and newly described type strains.</title>
        <authorList>
            <person name="Whitman W."/>
        </authorList>
    </citation>
    <scope>NUCLEOTIDE SEQUENCE [LARGE SCALE GENOMIC DNA]</scope>
    <source>
        <strain evidence="2 3">BL24</strain>
    </source>
</reference>
<dbReference type="AlphaFoldDB" id="A0A5S5BPL9"/>
<dbReference type="OrthoDB" id="9799278at2"/>
<name>A0A5S5BPL9_9BACL</name>
<evidence type="ECO:0000313" key="3">
    <source>
        <dbReference type="Proteomes" id="UP000323257"/>
    </source>
</evidence>
<dbReference type="Pfam" id="PF04230">
    <property type="entry name" value="PS_pyruv_trans"/>
    <property type="match status" value="1"/>
</dbReference>
<dbReference type="Proteomes" id="UP000323257">
    <property type="component" value="Unassembled WGS sequence"/>
</dbReference>
<organism evidence="2 3">
    <name type="scientific">Paenibacillus methanolicus</name>
    <dbReference type="NCBI Taxonomy" id="582686"/>
    <lineage>
        <taxon>Bacteria</taxon>
        <taxon>Bacillati</taxon>
        <taxon>Bacillota</taxon>
        <taxon>Bacilli</taxon>
        <taxon>Bacillales</taxon>
        <taxon>Paenibacillaceae</taxon>
        <taxon>Paenibacillus</taxon>
    </lineage>
</organism>
<keyword evidence="2" id="KW-0808">Transferase</keyword>
<protein>
    <submittedName>
        <fullName evidence="2">Polysaccharide pyruvyl transferase</fullName>
    </submittedName>
</protein>